<proteinExistence type="predicted"/>
<dbReference type="RefSeq" id="WP_131894223.1">
    <property type="nucleotide sequence ID" value="NZ_SMKU01000076.1"/>
</dbReference>
<evidence type="ECO:0000313" key="3">
    <source>
        <dbReference type="Proteomes" id="UP000294513"/>
    </source>
</evidence>
<gene>
    <name evidence="2" type="ORF">E1298_16800</name>
</gene>
<sequence>MKAGAKVAQMVLITVVTAGVAVTGIVTASRDGQGTPAGRVASEAKGEREGQPCRIDRVARDGRFVRTTYVWEDGAPWRVSASGPGMLRDRWTTSVASTVSGTPGATEESLKAALGFSPTRTKPVTIRYARALKERRHYTLRIGRGFKQYGFDVYDRWGELHAAGSDFSCGPLHEAGAPYRFAYVGRGTASDFWTLTYRWTVAGST</sequence>
<organism evidence="2 3">
    <name type="scientific">Actinomadura rubrisoli</name>
    <dbReference type="NCBI Taxonomy" id="2530368"/>
    <lineage>
        <taxon>Bacteria</taxon>
        <taxon>Bacillati</taxon>
        <taxon>Actinomycetota</taxon>
        <taxon>Actinomycetes</taxon>
        <taxon>Streptosporangiales</taxon>
        <taxon>Thermomonosporaceae</taxon>
        <taxon>Actinomadura</taxon>
    </lineage>
</organism>
<reference evidence="2 3" key="1">
    <citation type="submission" date="2019-03" db="EMBL/GenBank/DDBJ databases">
        <title>Draft genome sequences of novel Actinobacteria.</title>
        <authorList>
            <person name="Sahin N."/>
            <person name="Ay H."/>
            <person name="Saygin H."/>
        </authorList>
    </citation>
    <scope>NUCLEOTIDE SEQUENCE [LARGE SCALE GENOMIC DNA]</scope>
    <source>
        <strain evidence="2 3">H3C3</strain>
    </source>
</reference>
<name>A0A4R5BJN6_9ACTN</name>
<dbReference type="AlphaFoldDB" id="A0A4R5BJN6"/>
<dbReference type="EMBL" id="SMKU01000076">
    <property type="protein sequence ID" value="TDD86968.1"/>
    <property type="molecule type" value="Genomic_DNA"/>
</dbReference>
<protein>
    <submittedName>
        <fullName evidence="2">Uncharacterized protein</fullName>
    </submittedName>
</protein>
<accession>A0A4R5BJN6</accession>
<feature type="region of interest" description="Disordered" evidence="1">
    <location>
        <begin position="30"/>
        <end position="49"/>
    </location>
</feature>
<dbReference type="OrthoDB" id="3475529at2"/>
<evidence type="ECO:0000256" key="1">
    <source>
        <dbReference type="SAM" id="MobiDB-lite"/>
    </source>
</evidence>
<evidence type="ECO:0000313" key="2">
    <source>
        <dbReference type="EMBL" id="TDD86968.1"/>
    </source>
</evidence>
<dbReference type="Proteomes" id="UP000294513">
    <property type="component" value="Unassembled WGS sequence"/>
</dbReference>
<keyword evidence="3" id="KW-1185">Reference proteome</keyword>
<comment type="caution">
    <text evidence="2">The sequence shown here is derived from an EMBL/GenBank/DDBJ whole genome shotgun (WGS) entry which is preliminary data.</text>
</comment>